<comment type="caution">
    <text evidence="1">The sequence shown here is derived from an EMBL/GenBank/DDBJ whole genome shotgun (WGS) entry which is preliminary data.</text>
</comment>
<reference evidence="1 2" key="1">
    <citation type="journal article" date="2019" name="Int. J. Syst. Evol. Microbiol.">
        <title>The Global Catalogue of Microorganisms (GCM) 10K type strain sequencing project: providing services to taxonomists for standard genome sequencing and annotation.</title>
        <authorList>
            <consortium name="The Broad Institute Genomics Platform"/>
            <consortium name="The Broad Institute Genome Sequencing Center for Infectious Disease"/>
            <person name="Wu L."/>
            <person name="Ma J."/>
        </authorList>
    </citation>
    <scope>NUCLEOTIDE SEQUENCE [LARGE SCALE GENOMIC DNA]</scope>
    <source>
        <strain evidence="1 2">JCM 13929</strain>
    </source>
</reference>
<accession>A0ABN2FYZ6</accession>
<dbReference type="EMBL" id="BAAAMU010000066">
    <property type="protein sequence ID" value="GAA1662387.1"/>
    <property type="molecule type" value="Genomic_DNA"/>
</dbReference>
<name>A0ABN2FYZ6_9ACTN</name>
<evidence type="ECO:0000313" key="1">
    <source>
        <dbReference type="EMBL" id="GAA1662387.1"/>
    </source>
</evidence>
<protein>
    <submittedName>
        <fullName evidence="1">Uncharacterized protein</fullName>
    </submittedName>
</protein>
<proteinExistence type="predicted"/>
<keyword evidence="2" id="KW-1185">Reference proteome</keyword>
<sequence>MPVCKRSPLPRTCRGVKVIGRFPGEIICVSLVWAVLDRTARGWRGFIMTSTGLRTLHYLRRALLHPRSLLCCSEDAT</sequence>
<organism evidence="1 2">
    <name type="scientific">Nonomuraea maheshkhaliensis</name>
    <dbReference type="NCBI Taxonomy" id="419590"/>
    <lineage>
        <taxon>Bacteria</taxon>
        <taxon>Bacillati</taxon>
        <taxon>Actinomycetota</taxon>
        <taxon>Actinomycetes</taxon>
        <taxon>Streptosporangiales</taxon>
        <taxon>Streptosporangiaceae</taxon>
        <taxon>Nonomuraea</taxon>
    </lineage>
</organism>
<evidence type="ECO:0000313" key="2">
    <source>
        <dbReference type="Proteomes" id="UP001500064"/>
    </source>
</evidence>
<gene>
    <name evidence="1" type="ORF">GCM10009733_070010</name>
</gene>
<dbReference type="Proteomes" id="UP001500064">
    <property type="component" value="Unassembled WGS sequence"/>
</dbReference>